<keyword evidence="4" id="KW-0963">Cytoplasm</keyword>
<gene>
    <name evidence="5" type="ORF">GGQ97_000644</name>
</gene>
<name>A0A7X6BGA2_9SPHN</name>
<evidence type="ECO:0000313" key="5">
    <source>
        <dbReference type="EMBL" id="NJC04851.1"/>
    </source>
</evidence>
<reference evidence="5 6" key="1">
    <citation type="submission" date="2020-03" db="EMBL/GenBank/DDBJ databases">
        <title>Genomic Encyclopedia of Type Strains, Phase IV (KMG-IV): sequencing the most valuable type-strain genomes for metagenomic binning, comparative biology and taxonomic classification.</title>
        <authorList>
            <person name="Goeker M."/>
        </authorList>
    </citation>
    <scope>NUCLEOTIDE SEQUENCE [LARGE SCALE GENOMIC DNA]</scope>
    <source>
        <strain evidence="5 6">DSM 16846</strain>
    </source>
</reference>
<comment type="catalytic activity">
    <reaction evidence="4">
        <text>a 2'-deoxyribonucleoside 5'-triphosphate + H2O = a 2'-deoxyribonucleoside 5'-phosphate + diphosphate + H(+)</text>
        <dbReference type="Rhea" id="RHEA:44644"/>
        <dbReference type="ChEBI" id="CHEBI:15377"/>
        <dbReference type="ChEBI" id="CHEBI:15378"/>
        <dbReference type="ChEBI" id="CHEBI:33019"/>
        <dbReference type="ChEBI" id="CHEBI:61560"/>
        <dbReference type="ChEBI" id="CHEBI:65317"/>
        <dbReference type="EC" id="3.6.1.9"/>
    </reaction>
</comment>
<dbReference type="InterPro" id="IPR003697">
    <property type="entry name" value="Maf-like"/>
</dbReference>
<evidence type="ECO:0000256" key="3">
    <source>
        <dbReference type="ARBA" id="ARBA00023080"/>
    </source>
</evidence>
<dbReference type="SUPFAM" id="SSF52972">
    <property type="entry name" value="ITPase-like"/>
    <property type="match status" value="1"/>
</dbReference>
<dbReference type="Proteomes" id="UP000558192">
    <property type="component" value="Unassembled WGS sequence"/>
</dbReference>
<proteinExistence type="inferred from homology"/>
<comment type="caution">
    <text evidence="4">Lacks conserved residue(s) required for the propagation of feature annotation.</text>
</comment>
<dbReference type="EC" id="3.6.1.9" evidence="4"/>
<dbReference type="PANTHER" id="PTHR43213:SF5">
    <property type="entry name" value="BIFUNCTIONAL DTTP_UTP PYROPHOSPHATASE_METHYLTRANSFERASE PROTEIN-RELATED"/>
    <property type="match status" value="1"/>
</dbReference>
<feature type="active site" description="Proton acceptor" evidence="4">
    <location>
        <position position="71"/>
    </location>
</feature>
<comment type="similarity">
    <text evidence="4">Belongs to the Maf family.</text>
</comment>
<dbReference type="CDD" id="cd00555">
    <property type="entry name" value="Maf"/>
    <property type="match status" value="1"/>
</dbReference>
<dbReference type="PIRSF" id="PIRSF006305">
    <property type="entry name" value="Maf"/>
    <property type="match status" value="1"/>
</dbReference>
<keyword evidence="2 4" id="KW-0378">Hydrolase</keyword>
<dbReference type="GO" id="GO:0009117">
    <property type="term" value="P:nucleotide metabolic process"/>
    <property type="evidence" value="ECO:0007669"/>
    <property type="project" value="UniProtKB-KW"/>
</dbReference>
<dbReference type="Pfam" id="PF02545">
    <property type="entry name" value="Maf"/>
    <property type="match status" value="1"/>
</dbReference>
<dbReference type="GO" id="GO:0005737">
    <property type="term" value="C:cytoplasm"/>
    <property type="evidence" value="ECO:0007669"/>
    <property type="project" value="UniProtKB-SubCell"/>
</dbReference>
<comment type="cofactor">
    <cofactor evidence="1 4">
        <name>a divalent metal cation</name>
        <dbReference type="ChEBI" id="CHEBI:60240"/>
    </cofactor>
</comment>
<dbReference type="HAMAP" id="MF_00528">
    <property type="entry name" value="Maf"/>
    <property type="match status" value="1"/>
</dbReference>
<evidence type="ECO:0000256" key="1">
    <source>
        <dbReference type="ARBA" id="ARBA00001968"/>
    </source>
</evidence>
<evidence type="ECO:0000256" key="4">
    <source>
        <dbReference type="HAMAP-Rule" id="MF_00528"/>
    </source>
</evidence>
<dbReference type="PANTHER" id="PTHR43213">
    <property type="entry name" value="BIFUNCTIONAL DTTP/UTP PYROPHOSPHATASE/METHYLTRANSFERASE PROTEIN-RELATED"/>
    <property type="match status" value="1"/>
</dbReference>
<organism evidence="5 6">
    <name type="scientific">Sphingomonas kaistensis</name>
    <dbReference type="NCBI Taxonomy" id="298708"/>
    <lineage>
        <taxon>Bacteria</taxon>
        <taxon>Pseudomonadati</taxon>
        <taxon>Pseudomonadota</taxon>
        <taxon>Alphaproteobacteria</taxon>
        <taxon>Sphingomonadales</taxon>
        <taxon>Sphingomonadaceae</taxon>
        <taxon>Sphingomonas</taxon>
    </lineage>
</organism>
<comment type="function">
    <text evidence="4">Nucleoside triphosphate pyrophosphatase. May have a dual role in cell division arrest and in preventing the incorporation of modified nucleotides into cellular nucleic acids.</text>
</comment>
<evidence type="ECO:0000313" key="6">
    <source>
        <dbReference type="Proteomes" id="UP000558192"/>
    </source>
</evidence>
<comment type="caution">
    <text evidence="5">The sequence shown here is derived from an EMBL/GenBank/DDBJ whole genome shotgun (WGS) entry which is preliminary data.</text>
</comment>
<protein>
    <recommendedName>
        <fullName evidence="4">Nucleoside triphosphate pyrophosphatase</fullName>
        <ecNumber evidence="4">3.6.1.9</ecNumber>
    </recommendedName>
    <alternativeName>
        <fullName evidence="4">Nucleotide pyrophosphatase</fullName>
        <shortName evidence="4">Nucleotide PPase</shortName>
    </alternativeName>
</protein>
<evidence type="ECO:0000256" key="2">
    <source>
        <dbReference type="ARBA" id="ARBA00022801"/>
    </source>
</evidence>
<dbReference type="Gene3D" id="3.90.950.10">
    <property type="match status" value="1"/>
</dbReference>
<dbReference type="GO" id="GO:0047429">
    <property type="term" value="F:nucleoside triphosphate diphosphatase activity"/>
    <property type="evidence" value="ECO:0007669"/>
    <property type="project" value="UniProtKB-EC"/>
</dbReference>
<dbReference type="InterPro" id="IPR029001">
    <property type="entry name" value="ITPase-like_fam"/>
</dbReference>
<dbReference type="EMBL" id="JAATJC010000001">
    <property type="protein sequence ID" value="NJC04851.1"/>
    <property type="molecule type" value="Genomic_DNA"/>
</dbReference>
<comment type="subcellular location">
    <subcellularLocation>
        <location evidence="4">Cytoplasm</location>
    </subcellularLocation>
</comment>
<sequence>MTLILASTSPIRGTLLANAGIAYGAEAPGVDEAAVKAGFADDDAALTIALGEAKAQAVSARHPGALVIGSDSLVSVEGRRFDKPAGRDTAAEHLRSFSGKVMELTSAAVLVEGGQTVWRHAARARLQVRPLSEAFIQSYLDADWPEVSYCVGVFRLEGPGVQLFETIEGDHFTILGLPLLPLLGALRERGALAS</sequence>
<keyword evidence="6" id="KW-1185">Reference proteome</keyword>
<dbReference type="AlphaFoldDB" id="A0A7X6BGA2"/>
<keyword evidence="3 4" id="KW-0546">Nucleotide metabolism</keyword>
<dbReference type="RefSeq" id="WP_168067618.1">
    <property type="nucleotide sequence ID" value="NZ_JAATJC010000001.1"/>
</dbReference>
<comment type="catalytic activity">
    <reaction evidence="4">
        <text>a ribonucleoside 5'-triphosphate + H2O = a ribonucleoside 5'-phosphate + diphosphate + H(+)</text>
        <dbReference type="Rhea" id="RHEA:23996"/>
        <dbReference type="ChEBI" id="CHEBI:15377"/>
        <dbReference type="ChEBI" id="CHEBI:15378"/>
        <dbReference type="ChEBI" id="CHEBI:33019"/>
        <dbReference type="ChEBI" id="CHEBI:58043"/>
        <dbReference type="ChEBI" id="CHEBI:61557"/>
        <dbReference type="EC" id="3.6.1.9"/>
    </reaction>
</comment>
<accession>A0A7X6BGA2</accession>